<evidence type="ECO:0000313" key="1">
    <source>
        <dbReference type="EMBL" id="TNV87435.1"/>
    </source>
</evidence>
<accession>A0A8J8P7D6</accession>
<keyword evidence="2" id="KW-1185">Reference proteome</keyword>
<sequence>MLLNKIQNPYCQLLNQLMTSINSYQQQAFLLFTGYLAKCTRCEPKYNEDFASMHKLYQYFSFNRHILTAGRDRNDLFKSGQNTNKFDKMIVTQSGSEETLTVLIQLRGSSVNQSCSSLERDYLRYASLFERIVIFTQVNSKPVLKVRG</sequence>
<comment type="caution">
    <text evidence="1">The sequence shown here is derived from an EMBL/GenBank/DDBJ whole genome shotgun (WGS) entry which is preliminary data.</text>
</comment>
<organism evidence="1 2">
    <name type="scientific">Halteria grandinella</name>
    <dbReference type="NCBI Taxonomy" id="5974"/>
    <lineage>
        <taxon>Eukaryota</taxon>
        <taxon>Sar</taxon>
        <taxon>Alveolata</taxon>
        <taxon>Ciliophora</taxon>
        <taxon>Intramacronucleata</taxon>
        <taxon>Spirotrichea</taxon>
        <taxon>Stichotrichia</taxon>
        <taxon>Sporadotrichida</taxon>
        <taxon>Halteriidae</taxon>
        <taxon>Halteria</taxon>
    </lineage>
</organism>
<protein>
    <submittedName>
        <fullName evidence="1">Uncharacterized protein</fullName>
    </submittedName>
</protein>
<proteinExistence type="predicted"/>
<evidence type="ECO:0000313" key="2">
    <source>
        <dbReference type="Proteomes" id="UP000785679"/>
    </source>
</evidence>
<reference evidence="1" key="1">
    <citation type="submission" date="2019-06" db="EMBL/GenBank/DDBJ databases">
        <authorList>
            <person name="Zheng W."/>
        </authorList>
    </citation>
    <scope>NUCLEOTIDE SEQUENCE</scope>
    <source>
        <strain evidence="1">QDHG01</strain>
    </source>
</reference>
<name>A0A8J8P7D6_HALGN</name>
<dbReference type="EMBL" id="RRYP01000437">
    <property type="protein sequence ID" value="TNV87435.1"/>
    <property type="molecule type" value="Genomic_DNA"/>
</dbReference>
<dbReference type="AlphaFoldDB" id="A0A8J8P7D6"/>
<gene>
    <name evidence="1" type="ORF">FGO68_gene3829</name>
</gene>
<dbReference type="Proteomes" id="UP000785679">
    <property type="component" value="Unassembled WGS sequence"/>
</dbReference>